<accession>A0A7G5DTV9</accession>
<dbReference type="EMBL" id="CP059139">
    <property type="protein sequence ID" value="QMV65184.1"/>
    <property type="molecule type" value="Genomic_DNA"/>
</dbReference>
<proteinExistence type="predicted"/>
<evidence type="ECO:0000313" key="2">
    <source>
        <dbReference type="Proteomes" id="UP000515276"/>
    </source>
</evidence>
<dbReference type="RefSeq" id="WP_182371035.1">
    <property type="nucleotide sequence ID" value="NZ_CP059139.1"/>
</dbReference>
<sequence length="106" mass="11827">MIDLAMVKTHLRVRHDHDDGYIQVLIDAAAQSFNDQTNRTLIAPDGALPDPVGNALKPTKAIQQGILLLVGHWYVNREDVVIGTIATALPKATEFLWRPYRWVNVG</sequence>
<dbReference type="InterPro" id="IPR006450">
    <property type="entry name" value="Phage_HK97_gp6-like"/>
</dbReference>
<keyword evidence="2" id="KW-1185">Reference proteome</keyword>
<dbReference type="CDD" id="cd08054">
    <property type="entry name" value="gp6"/>
    <property type="match status" value="1"/>
</dbReference>
<gene>
    <name evidence="1" type="ORF">HS968_09020</name>
</gene>
<dbReference type="NCBIfam" id="TIGR01560">
    <property type="entry name" value="put_DNA_pack"/>
    <property type="match status" value="1"/>
</dbReference>
<evidence type="ECO:0000313" key="1">
    <source>
        <dbReference type="EMBL" id="QMV65184.1"/>
    </source>
</evidence>
<dbReference type="AlphaFoldDB" id="A0A7G5DTV9"/>
<dbReference type="Proteomes" id="UP000515276">
    <property type="component" value="Chromosome"/>
</dbReference>
<dbReference type="InterPro" id="IPR021146">
    <property type="entry name" value="Phage_gp6-like_head-tail"/>
</dbReference>
<protein>
    <submittedName>
        <fullName evidence="1">Phage gp6-like head-tail connector protein</fullName>
    </submittedName>
</protein>
<dbReference type="Pfam" id="PF05135">
    <property type="entry name" value="Phage_connect_1"/>
    <property type="match status" value="1"/>
</dbReference>
<name>A0A7G5DTV9_9PSED</name>
<reference evidence="1 2" key="1">
    <citation type="journal article" date="2020" name="G3 (Bethesda)">
        <title>CeMbio - The Caenorhabditis elegans Microbiome Resource.</title>
        <authorList>
            <person name="Dirksen P."/>
            <person name="Assie A."/>
            <person name="Zimmermann J."/>
            <person name="Zhang F."/>
            <person name="Tietje A.M."/>
            <person name="Marsh S.A."/>
            <person name="Felix M.A."/>
            <person name="Shapira M."/>
            <person name="Kaleta C."/>
            <person name="Schulenburg H."/>
            <person name="Samuel B."/>
        </authorList>
    </citation>
    <scope>NUCLEOTIDE SEQUENCE [LARGE SCALE GENOMIC DNA]</scope>
    <source>
        <strain evidence="1 2">MSPm1</strain>
    </source>
</reference>
<organism evidence="1 2">
    <name type="scientific">Pseudomonas berkeleyensis</name>
    <dbReference type="NCBI Taxonomy" id="2726956"/>
    <lineage>
        <taxon>Bacteria</taxon>
        <taxon>Pseudomonadati</taxon>
        <taxon>Pseudomonadota</taxon>
        <taxon>Gammaproteobacteria</taxon>
        <taxon>Pseudomonadales</taxon>
        <taxon>Pseudomonadaceae</taxon>
        <taxon>Pseudomonas</taxon>
    </lineage>
</organism>
<dbReference type="Gene3D" id="1.10.3230.30">
    <property type="entry name" value="Phage gp6-like head-tail connector protein"/>
    <property type="match status" value="1"/>
</dbReference>